<accession>A0A7Z0J795</accession>
<keyword evidence="1" id="KW-0812">Transmembrane</keyword>
<protein>
    <submittedName>
        <fullName evidence="2">Kef-type K+ transport system membrane component KefB</fullName>
    </submittedName>
</protein>
<gene>
    <name evidence="2" type="ORF">HNR05_002495</name>
</gene>
<name>A0A7Z0J795_9MICO</name>
<evidence type="ECO:0000256" key="1">
    <source>
        <dbReference type="SAM" id="Phobius"/>
    </source>
</evidence>
<evidence type="ECO:0000313" key="3">
    <source>
        <dbReference type="Proteomes" id="UP000537260"/>
    </source>
</evidence>
<proteinExistence type="predicted"/>
<keyword evidence="1" id="KW-1133">Transmembrane helix</keyword>
<feature type="transmembrane region" description="Helical" evidence="1">
    <location>
        <begin position="69"/>
        <end position="90"/>
    </location>
</feature>
<keyword evidence="1" id="KW-0472">Membrane</keyword>
<organism evidence="2 3">
    <name type="scientific">Glaciibacter psychrotolerans</name>
    <dbReference type="NCBI Taxonomy" id="670054"/>
    <lineage>
        <taxon>Bacteria</taxon>
        <taxon>Bacillati</taxon>
        <taxon>Actinomycetota</taxon>
        <taxon>Actinomycetes</taxon>
        <taxon>Micrococcales</taxon>
        <taxon>Microbacteriaceae</taxon>
        <taxon>Glaciibacter</taxon>
    </lineage>
</organism>
<feature type="transmembrane region" description="Helical" evidence="1">
    <location>
        <begin position="35"/>
        <end position="57"/>
    </location>
</feature>
<dbReference type="Proteomes" id="UP000537260">
    <property type="component" value="Unassembled WGS sequence"/>
</dbReference>
<dbReference type="RefSeq" id="WP_179579351.1">
    <property type="nucleotide sequence ID" value="NZ_JACCFM010000001.1"/>
</dbReference>
<reference evidence="2 3" key="1">
    <citation type="submission" date="2020-07" db="EMBL/GenBank/DDBJ databases">
        <title>Sequencing the genomes of 1000 actinobacteria strains.</title>
        <authorList>
            <person name="Klenk H.-P."/>
        </authorList>
    </citation>
    <scope>NUCLEOTIDE SEQUENCE [LARGE SCALE GENOMIC DNA]</scope>
    <source>
        <strain evidence="2 3">LI1</strain>
    </source>
</reference>
<keyword evidence="3" id="KW-1185">Reference proteome</keyword>
<dbReference type="AlphaFoldDB" id="A0A7Z0J795"/>
<sequence>MNWILFGVSILALLLGILAYTQRWRGWVRPVPPGHYGYSVGFGLLFFGLAGLALGTARALLDAGWREAAFVAGALSVIALGIFVVSLFWMPRVLLPRWFHTVKGL</sequence>
<comment type="caution">
    <text evidence="2">The sequence shown here is derived from an EMBL/GenBank/DDBJ whole genome shotgun (WGS) entry which is preliminary data.</text>
</comment>
<evidence type="ECO:0000313" key="2">
    <source>
        <dbReference type="EMBL" id="NYJ20704.1"/>
    </source>
</evidence>
<dbReference type="EMBL" id="JACCFM010000001">
    <property type="protein sequence ID" value="NYJ20704.1"/>
    <property type="molecule type" value="Genomic_DNA"/>
</dbReference>